<sequence>MSMLTRKTTLSRKARAARSSAKSRQTAAAALTKVTSPVHFDDGAAATVISAVHIEASVLTSAPQVKDDTVSKSSVSLEPKPAIKNTSPLEKQFYDSTVIWPGVEECEQHYSLMNSVCEAGVESSGICEFLYRALTIISTTWPVTVLLIVLLALPLVMTAIGVNYLRDCPKEPKLPIYQVVGGVFGIIKVLFLLWKQVKKHKDDVGEIHDEDDLSTMIRMTNVALNIFLTIWFAFGHYWLFSIWKPQFQAPLHEPRNWCDQTVFLFTFWQIVICHAMIACLLVLVIILFYCYCCVKCVLDENKS</sequence>
<evidence type="ECO:0000313" key="4">
    <source>
        <dbReference type="Proteomes" id="UP001347796"/>
    </source>
</evidence>
<dbReference type="Proteomes" id="UP001347796">
    <property type="component" value="Unassembled WGS sequence"/>
</dbReference>
<evidence type="ECO:0000256" key="2">
    <source>
        <dbReference type="SAM" id="Phobius"/>
    </source>
</evidence>
<dbReference type="PANTHER" id="PTHR33444:SF7">
    <property type="entry name" value="TRANSMEMBRANE PROTEIN 272"/>
    <property type="match status" value="1"/>
</dbReference>
<accession>A0AAN8J986</accession>
<name>A0AAN8J986_PATCE</name>
<keyword evidence="2" id="KW-0812">Transmembrane</keyword>
<evidence type="ECO:0000256" key="1">
    <source>
        <dbReference type="SAM" id="MobiDB-lite"/>
    </source>
</evidence>
<evidence type="ECO:0000313" key="3">
    <source>
        <dbReference type="EMBL" id="KAK6172897.1"/>
    </source>
</evidence>
<protein>
    <submittedName>
        <fullName evidence="3">Uncharacterized protein</fullName>
    </submittedName>
</protein>
<reference evidence="3 4" key="1">
    <citation type="submission" date="2024-01" db="EMBL/GenBank/DDBJ databases">
        <title>The genome of the rayed Mediterranean limpet Patella caerulea (Linnaeus, 1758).</title>
        <authorList>
            <person name="Anh-Thu Weber A."/>
            <person name="Halstead-Nussloch G."/>
        </authorList>
    </citation>
    <scope>NUCLEOTIDE SEQUENCE [LARGE SCALE GENOMIC DNA]</scope>
    <source>
        <strain evidence="3">AATW-2023a</strain>
        <tissue evidence="3">Whole specimen</tissue>
    </source>
</reference>
<proteinExistence type="predicted"/>
<feature type="transmembrane region" description="Helical" evidence="2">
    <location>
        <begin position="176"/>
        <end position="194"/>
    </location>
</feature>
<dbReference type="PANTHER" id="PTHR33444">
    <property type="entry name" value="SI:DKEY-19B23.12-RELATED"/>
    <property type="match status" value="1"/>
</dbReference>
<feature type="region of interest" description="Disordered" evidence="1">
    <location>
        <begin position="1"/>
        <end position="22"/>
    </location>
</feature>
<dbReference type="AlphaFoldDB" id="A0AAN8J986"/>
<dbReference type="InterPro" id="IPR040350">
    <property type="entry name" value="TMEM272"/>
</dbReference>
<organism evidence="3 4">
    <name type="scientific">Patella caerulea</name>
    <name type="common">Rayed Mediterranean limpet</name>
    <dbReference type="NCBI Taxonomy" id="87958"/>
    <lineage>
        <taxon>Eukaryota</taxon>
        <taxon>Metazoa</taxon>
        <taxon>Spiralia</taxon>
        <taxon>Lophotrochozoa</taxon>
        <taxon>Mollusca</taxon>
        <taxon>Gastropoda</taxon>
        <taxon>Patellogastropoda</taxon>
        <taxon>Patelloidea</taxon>
        <taxon>Patellidae</taxon>
        <taxon>Patella</taxon>
    </lineage>
</organism>
<feature type="transmembrane region" description="Helical" evidence="2">
    <location>
        <begin position="141"/>
        <end position="164"/>
    </location>
</feature>
<comment type="caution">
    <text evidence="3">The sequence shown here is derived from an EMBL/GenBank/DDBJ whole genome shotgun (WGS) entry which is preliminary data.</text>
</comment>
<dbReference type="EMBL" id="JAZGQO010000011">
    <property type="protein sequence ID" value="KAK6172897.1"/>
    <property type="molecule type" value="Genomic_DNA"/>
</dbReference>
<keyword evidence="2" id="KW-0472">Membrane</keyword>
<gene>
    <name evidence="3" type="ORF">SNE40_016467</name>
</gene>
<keyword evidence="2" id="KW-1133">Transmembrane helix</keyword>
<keyword evidence="4" id="KW-1185">Reference proteome</keyword>
<feature type="transmembrane region" description="Helical" evidence="2">
    <location>
        <begin position="222"/>
        <end position="243"/>
    </location>
</feature>
<feature type="transmembrane region" description="Helical" evidence="2">
    <location>
        <begin position="263"/>
        <end position="294"/>
    </location>
</feature>